<evidence type="ECO:0000256" key="6">
    <source>
        <dbReference type="ARBA" id="ARBA00022792"/>
    </source>
</evidence>
<evidence type="ECO:0000256" key="3">
    <source>
        <dbReference type="ARBA" id="ARBA00022448"/>
    </source>
</evidence>
<feature type="region of interest" description="Disordered" evidence="11">
    <location>
        <begin position="274"/>
        <end position="297"/>
    </location>
</feature>
<dbReference type="InterPro" id="IPR018108">
    <property type="entry name" value="MCP_transmembrane"/>
</dbReference>
<dbReference type="AlphaFoldDB" id="A0A6A5Z3F7"/>
<keyword evidence="8 9" id="KW-0472">Membrane</keyword>
<keyword evidence="3 10" id="KW-0813">Transport</keyword>
<feature type="region of interest" description="Disordered" evidence="11">
    <location>
        <begin position="409"/>
        <end position="449"/>
    </location>
</feature>
<evidence type="ECO:0000256" key="5">
    <source>
        <dbReference type="ARBA" id="ARBA00022737"/>
    </source>
</evidence>
<dbReference type="PANTHER" id="PTHR45939:SF2">
    <property type="entry name" value="CARRIER PROTEIN, PUTATIVE (AFU_ORTHOLOGUE AFUA_2G13870)-RELATED"/>
    <property type="match status" value="1"/>
</dbReference>
<feature type="repeat" description="Solcar" evidence="9">
    <location>
        <begin position="31"/>
        <end position="124"/>
    </location>
</feature>
<dbReference type="Pfam" id="PF00153">
    <property type="entry name" value="Mito_carr"/>
    <property type="match status" value="3"/>
</dbReference>
<evidence type="ECO:0000256" key="10">
    <source>
        <dbReference type="RuleBase" id="RU000488"/>
    </source>
</evidence>
<feature type="repeat" description="Solcar" evidence="9">
    <location>
        <begin position="242"/>
        <end position="352"/>
    </location>
</feature>
<dbReference type="OrthoDB" id="18574at2759"/>
<keyword evidence="13" id="KW-1185">Reference proteome</keyword>
<evidence type="ECO:0000256" key="2">
    <source>
        <dbReference type="ARBA" id="ARBA00006375"/>
    </source>
</evidence>
<dbReference type="InterPro" id="IPR052217">
    <property type="entry name" value="Mito/Peroxisomal_Carrier"/>
</dbReference>
<dbReference type="SUPFAM" id="SSF103506">
    <property type="entry name" value="Mitochondrial carrier"/>
    <property type="match status" value="1"/>
</dbReference>
<evidence type="ECO:0000313" key="12">
    <source>
        <dbReference type="EMBL" id="KAF2114009.1"/>
    </source>
</evidence>
<comment type="similarity">
    <text evidence="2 10">Belongs to the mitochondrial carrier (TC 2.A.29) family.</text>
</comment>
<evidence type="ECO:0000256" key="9">
    <source>
        <dbReference type="PROSITE-ProRule" id="PRU00282"/>
    </source>
</evidence>
<dbReference type="PROSITE" id="PS50920">
    <property type="entry name" value="SOLCAR"/>
    <property type="match status" value="3"/>
</dbReference>
<gene>
    <name evidence="12" type="ORF">BDV96DRAFT_522610</name>
</gene>
<proteinExistence type="inferred from homology"/>
<organism evidence="12 13">
    <name type="scientific">Lophiotrema nucula</name>
    <dbReference type="NCBI Taxonomy" id="690887"/>
    <lineage>
        <taxon>Eukaryota</taxon>
        <taxon>Fungi</taxon>
        <taxon>Dikarya</taxon>
        <taxon>Ascomycota</taxon>
        <taxon>Pezizomycotina</taxon>
        <taxon>Dothideomycetes</taxon>
        <taxon>Pleosporomycetidae</taxon>
        <taxon>Pleosporales</taxon>
        <taxon>Lophiotremataceae</taxon>
        <taxon>Lophiotrema</taxon>
    </lineage>
</organism>
<dbReference type="PANTHER" id="PTHR45939">
    <property type="entry name" value="PEROXISOMAL MEMBRANE PROTEIN PMP34-RELATED"/>
    <property type="match status" value="1"/>
</dbReference>
<dbReference type="Gene3D" id="1.50.40.10">
    <property type="entry name" value="Mitochondrial carrier domain"/>
    <property type="match status" value="1"/>
</dbReference>
<evidence type="ECO:0000256" key="11">
    <source>
        <dbReference type="SAM" id="MobiDB-lite"/>
    </source>
</evidence>
<protein>
    <submittedName>
        <fullName evidence="12">Mitochondrial carrier domain-containing protein</fullName>
    </submittedName>
</protein>
<reference evidence="12" key="1">
    <citation type="journal article" date="2020" name="Stud. Mycol.">
        <title>101 Dothideomycetes genomes: a test case for predicting lifestyles and emergence of pathogens.</title>
        <authorList>
            <person name="Haridas S."/>
            <person name="Albert R."/>
            <person name="Binder M."/>
            <person name="Bloem J."/>
            <person name="Labutti K."/>
            <person name="Salamov A."/>
            <person name="Andreopoulos B."/>
            <person name="Baker S."/>
            <person name="Barry K."/>
            <person name="Bills G."/>
            <person name="Bluhm B."/>
            <person name="Cannon C."/>
            <person name="Castanera R."/>
            <person name="Culley D."/>
            <person name="Daum C."/>
            <person name="Ezra D."/>
            <person name="Gonzalez J."/>
            <person name="Henrissat B."/>
            <person name="Kuo A."/>
            <person name="Liang C."/>
            <person name="Lipzen A."/>
            <person name="Lutzoni F."/>
            <person name="Magnuson J."/>
            <person name="Mondo S."/>
            <person name="Nolan M."/>
            <person name="Ohm R."/>
            <person name="Pangilinan J."/>
            <person name="Park H.-J."/>
            <person name="Ramirez L."/>
            <person name="Alfaro M."/>
            <person name="Sun H."/>
            <person name="Tritt A."/>
            <person name="Yoshinaga Y."/>
            <person name="Zwiers L.-H."/>
            <person name="Turgeon B."/>
            <person name="Goodwin S."/>
            <person name="Spatafora J."/>
            <person name="Crous P."/>
            <person name="Grigoriev I."/>
        </authorList>
    </citation>
    <scope>NUCLEOTIDE SEQUENCE</scope>
    <source>
        <strain evidence="12">CBS 627.86</strain>
    </source>
</reference>
<evidence type="ECO:0000256" key="4">
    <source>
        <dbReference type="ARBA" id="ARBA00022692"/>
    </source>
</evidence>
<keyword evidence="7" id="KW-1133">Transmembrane helix</keyword>
<evidence type="ECO:0000256" key="1">
    <source>
        <dbReference type="ARBA" id="ARBA00004141"/>
    </source>
</evidence>
<evidence type="ECO:0000313" key="13">
    <source>
        <dbReference type="Proteomes" id="UP000799770"/>
    </source>
</evidence>
<keyword evidence="4 9" id="KW-0812">Transmembrane</keyword>
<keyword evidence="5" id="KW-0677">Repeat</keyword>
<dbReference type="InterPro" id="IPR023395">
    <property type="entry name" value="MCP_dom_sf"/>
</dbReference>
<evidence type="ECO:0000256" key="7">
    <source>
        <dbReference type="ARBA" id="ARBA00022989"/>
    </source>
</evidence>
<comment type="subcellular location">
    <subcellularLocation>
        <location evidence="1">Membrane</location>
        <topology evidence="1">Multi-pass membrane protein</topology>
    </subcellularLocation>
</comment>
<name>A0A6A5Z3F7_9PLEO</name>
<dbReference type="EMBL" id="ML977326">
    <property type="protein sequence ID" value="KAF2114009.1"/>
    <property type="molecule type" value="Genomic_DNA"/>
</dbReference>
<keyword evidence="6" id="KW-0999">Mitochondrion inner membrane</keyword>
<feature type="repeat" description="Solcar" evidence="9">
    <location>
        <begin position="138"/>
        <end position="232"/>
    </location>
</feature>
<dbReference type="GO" id="GO:0016020">
    <property type="term" value="C:membrane"/>
    <property type="evidence" value="ECO:0007669"/>
    <property type="project" value="UniProtKB-SubCell"/>
</dbReference>
<dbReference type="GO" id="GO:0015217">
    <property type="term" value="F:ADP transmembrane transporter activity"/>
    <property type="evidence" value="ECO:0007669"/>
    <property type="project" value="TreeGrafter"/>
</dbReference>
<dbReference type="Proteomes" id="UP000799770">
    <property type="component" value="Unassembled WGS sequence"/>
</dbReference>
<feature type="compositionally biased region" description="Polar residues" evidence="11">
    <location>
        <begin position="274"/>
        <end position="289"/>
    </location>
</feature>
<accession>A0A6A5Z3F7</accession>
<evidence type="ECO:0000256" key="8">
    <source>
        <dbReference type="ARBA" id="ARBA00023136"/>
    </source>
</evidence>
<sequence length="449" mass="48891">MTYVYNSQLDAFSIYHVSREDSRPSAIGPALPALGHATSGAAGTAISKLLLYPLDLVITRLQVQKQFRTDDRDADYKSIQDAIEKIYRKEGGVKAFYSGVLQDTLKGVADSFLFFLAYTYLTTQLRQKRQDSNGSRRLSVLDEIGVGVVAGAISKFFTTPVQNIVTRKQTAAMVAARDPTSSVVPGLSAKDIALQIRHEKGLQGFWSGYSASLILTLNPSITFLLHKVLLRMVVPQSRRSDPGARLTFLLAAVSKATASTVTYPFQLAKTRAQVSSQKPTAASGPTSETQKQEDISQSRAVQARQRTIFSTILRIAQTEGLQGLYHGLGGEVLKGFFSHGITMLLKDRIHVAIINLYYLILKSMKKYPSSEELAKMASEQASGVYEQGKEHAGGAYAKSVEFAGNAAEKAQDAMTSGREQAEGWFEKGKEAASNASKQVQDAISGDKKD</sequence>
<feature type="compositionally biased region" description="Basic and acidic residues" evidence="11">
    <location>
        <begin position="419"/>
        <end position="430"/>
    </location>
</feature>
<keyword evidence="6" id="KW-0496">Mitochondrion</keyword>